<reference evidence="2 3" key="1">
    <citation type="journal article" date="2014" name="Genome Announc.">
        <title>Complete Genome Sequence of Spiroplasma apis B31T (ATCC 33834), a Bacterium Associated with May Disease of Honeybees (Apis mellifera).</title>
        <authorList>
            <person name="Ku C."/>
            <person name="Lo W.S."/>
            <person name="Chen L.L."/>
            <person name="Kuo C.H."/>
        </authorList>
    </citation>
    <scope>NUCLEOTIDE SEQUENCE [LARGE SCALE GENOMIC DNA]</scope>
    <source>
        <strain evidence="2">B31</strain>
    </source>
</reference>
<dbReference type="AlphaFoldDB" id="V5RJB5"/>
<feature type="transmembrane region" description="Helical" evidence="1">
    <location>
        <begin position="93"/>
        <end position="116"/>
    </location>
</feature>
<dbReference type="EMBL" id="CP006682">
    <property type="protein sequence ID" value="AHB36649.1"/>
    <property type="molecule type" value="Genomic_DNA"/>
</dbReference>
<evidence type="ECO:0008006" key="4">
    <source>
        <dbReference type="Google" id="ProtNLM"/>
    </source>
</evidence>
<evidence type="ECO:0000313" key="3">
    <source>
        <dbReference type="Proteomes" id="UP000018550"/>
    </source>
</evidence>
<dbReference type="Proteomes" id="UP000018550">
    <property type="component" value="Chromosome"/>
</dbReference>
<sequence length="137" mass="15804">MCNIWCWMGVKLIMLFNKTAKKVSCALIIVSAIGFISNLLWILISVIGEVNYGNFILAFVLFWVAGFLFLISLIISILFLVNNEIWKSKKIYLSLLIIDAVFIISVLVFFWIYYLINYIKNKDMVSKFGDTINKKSV</sequence>
<name>V5RJB5_SPIAP</name>
<keyword evidence="1" id="KW-0812">Transmembrane</keyword>
<keyword evidence="3" id="KW-1185">Reference proteome</keyword>
<keyword evidence="1" id="KW-1133">Transmembrane helix</keyword>
<proteinExistence type="predicted"/>
<feature type="transmembrane region" description="Helical" evidence="1">
    <location>
        <begin position="56"/>
        <end position="81"/>
    </location>
</feature>
<organism evidence="2 3">
    <name type="scientific">Spiroplasma apis B31</name>
    <dbReference type="NCBI Taxonomy" id="1276258"/>
    <lineage>
        <taxon>Bacteria</taxon>
        <taxon>Bacillati</taxon>
        <taxon>Mycoplasmatota</taxon>
        <taxon>Mollicutes</taxon>
        <taxon>Entomoplasmatales</taxon>
        <taxon>Spiroplasmataceae</taxon>
        <taxon>Spiroplasma</taxon>
    </lineage>
</organism>
<dbReference type="KEGG" id="sapi:SAPIS_v1c08040"/>
<feature type="transmembrane region" description="Helical" evidence="1">
    <location>
        <begin position="23"/>
        <end position="44"/>
    </location>
</feature>
<accession>V5RJB5</accession>
<evidence type="ECO:0000313" key="2">
    <source>
        <dbReference type="EMBL" id="AHB36649.1"/>
    </source>
</evidence>
<keyword evidence="1" id="KW-0472">Membrane</keyword>
<gene>
    <name evidence="2" type="ORF">SAPIS_v1c08040</name>
</gene>
<evidence type="ECO:0000256" key="1">
    <source>
        <dbReference type="SAM" id="Phobius"/>
    </source>
</evidence>
<dbReference type="HOGENOM" id="CLU_1863909_0_0_14"/>
<protein>
    <recommendedName>
        <fullName evidence="4">Transmembrane protein</fullName>
    </recommendedName>
</protein>